<dbReference type="AlphaFoldDB" id="A0A085MHF5"/>
<dbReference type="EMBL" id="KL363192">
    <property type="protein sequence ID" value="KFD56651.1"/>
    <property type="molecule type" value="Genomic_DNA"/>
</dbReference>
<proteinExistence type="predicted"/>
<evidence type="ECO:0000256" key="1">
    <source>
        <dbReference type="SAM" id="MobiDB-lite"/>
    </source>
</evidence>
<protein>
    <submittedName>
        <fullName evidence="2">Uncharacterized protein</fullName>
    </submittedName>
</protein>
<feature type="region of interest" description="Disordered" evidence="1">
    <location>
        <begin position="1"/>
        <end position="25"/>
    </location>
</feature>
<feature type="compositionally biased region" description="Basic and acidic residues" evidence="1">
    <location>
        <begin position="1"/>
        <end position="12"/>
    </location>
</feature>
<evidence type="ECO:0000313" key="3">
    <source>
        <dbReference type="Proteomes" id="UP000030764"/>
    </source>
</evidence>
<accession>A0A085MHF5</accession>
<dbReference type="Proteomes" id="UP000030764">
    <property type="component" value="Unassembled WGS sequence"/>
</dbReference>
<gene>
    <name evidence="2" type="ORF">M513_02327</name>
</gene>
<reference evidence="2 3" key="1">
    <citation type="journal article" date="2014" name="Nat. Genet.">
        <title>Genome and transcriptome of the porcine whipworm Trichuris suis.</title>
        <authorList>
            <person name="Jex A.R."/>
            <person name="Nejsum P."/>
            <person name="Schwarz E.M."/>
            <person name="Hu L."/>
            <person name="Young N.D."/>
            <person name="Hall R.S."/>
            <person name="Korhonen P.K."/>
            <person name="Liao S."/>
            <person name="Thamsborg S."/>
            <person name="Xia J."/>
            <person name="Xu P."/>
            <person name="Wang S."/>
            <person name="Scheerlinck J.P."/>
            <person name="Hofmann A."/>
            <person name="Sternberg P.W."/>
            <person name="Wang J."/>
            <person name="Gasser R.B."/>
        </authorList>
    </citation>
    <scope>NUCLEOTIDE SEQUENCE [LARGE SCALE GENOMIC DNA]</scope>
    <source>
        <strain evidence="2">DCEP-RM93M</strain>
    </source>
</reference>
<evidence type="ECO:0000313" key="2">
    <source>
        <dbReference type="EMBL" id="KFD56651.1"/>
    </source>
</evidence>
<keyword evidence="3" id="KW-1185">Reference proteome</keyword>
<organism evidence="2 3">
    <name type="scientific">Trichuris suis</name>
    <name type="common">pig whipworm</name>
    <dbReference type="NCBI Taxonomy" id="68888"/>
    <lineage>
        <taxon>Eukaryota</taxon>
        <taxon>Metazoa</taxon>
        <taxon>Ecdysozoa</taxon>
        <taxon>Nematoda</taxon>
        <taxon>Enoplea</taxon>
        <taxon>Dorylaimia</taxon>
        <taxon>Trichinellida</taxon>
        <taxon>Trichuridae</taxon>
        <taxon>Trichuris</taxon>
    </lineage>
</organism>
<sequence>MTSQDEDGRGDSSVDGSSTIRPVSDRLLHTEGCVETVRNLPIADSDLQIAFDEAHPLLSESCVLLVHYSKDDRALP</sequence>
<name>A0A085MHF5_9BILA</name>